<feature type="domain" description="ZP" evidence="3">
    <location>
        <begin position="20"/>
        <end position="204"/>
    </location>
</feature>
<evidence type="ECO:0000256" key="1">
    <source>
        <dbReference type="ARBA" id="ARBA00022729"/>
    </source>
</evidence>
<dbReference type="InterPro" id="IPR001507">
    <property type="entry name" value="ZP_dom"/>
</dbReference>
<proteinExistence type="predicted"/>
<organism evidence="4 5">
    <name type="scientific">Mya arenaria</name>
    <name type="common">Soft-shell clam</name>
    <dbReference type="NCBI Taxonomy" id="6604"/>
    <lineage>
        <taxon>Eukaryota</taxon>
        <taxon>Metazoa</taxon>
        <taxon>Spiralia</taxon>
        <taxon>Lophotrochozoa</taxon>
        <taxon>Mollusca</taxon>
        <taxon>Bivalvia</taxon>
        <taxon>Autobranchia</taxon>
        <taxon>Heteroconchia</taxon>
        <taxon>Euheterodonta</taxon>
        <taxon>Imparidentia</taxon>
        <taxon>Neoheterodontei</taxon>
        <taxon>Myida</taxon>
        <taxon>Myoidea</taxon>
        <taxon>Myidae</taxon>
        <taxon>Mya</taxon>
    </lineage>
</organism>
<dbReference type="PANTHER" id="PTHR14002:SF43">
    <property type="entry name" value="DELTA-LIKE PROTEIN"/>
    <property type="match status" value="1"/>
</dbReference>
<evidence type="ECO:0000313" key="5">
    <source>
        <dbReference type="Proteomes" id="UP001164746"/>
    </source>
</evidence>
<keyword evidence="2" id="KW-1015">Disulfide bond</keyword>
<dbReference type="Proteomes" id="UP001164746">
    <property type="component" value="Chromosome 10"/>
</dbReference>
<name>A0ABY7F942_MYAAR</name>
<dbReference type="PANTHER" id="PTHR14002">
    <property type="entry name" value="ENDOGLIN/TGF-BETA RECEPTOR TYPE III"/>
    <property type="match status" value="1"/>
</dbReference>
<evidence type="ECO:0000256" key="2">
    <source>
        <dbReference type="ARBA" id="ARBA00023157"/>
    </source>
</evidence>
<accession>A0ABY7F942</accession>
<keyword evidence="1" id="KW-0732">Signal</keyword>
<sequence>MGLRCIEIDYINLAIQHGCTSYSWNISMDLALLQQKFPNITESDVFLGGSSCKGVINGTLLEFEYDFTQCHTSKQKHDDFFVYNNRLVYAKFDEDNAMIIRQHIWDDANFADQIKGNPVEVHTGDNVYVKVFTTIADWSMKLRLHSCEVDKYTHIMSQSTHETTFMFQDFEYSSDLEGLDVFCNATLCDTSDFTPRCMQSCNRLFQRPNVVG</sequence>
<evidence type="ECO:0000259" key="3">
    <source>
        <dbReference type="SMART" id="SM00241"/>
    </source>
</evidence>
<dbReference type="SMART" id="SM00241">
    <property type="entry name" value="ZP"/>
    <property type="match status" value="1"/>
</dbReference>
<dbReference type="Gene3D" id="2.60.40.3210">
    <property type="entry name" value="Zona pellucida, ZP-N domain"/>
    <property type="match status" value="1"/>
</dbReference>
<gene>
    <name evidence="4" type="ORF">MAR_031910</name>
</gene>
<keyword evidence="5" id="KW-1185">Reference proteome</keyword>
<protein>
    <recommendedName>
        <fullName evidence="3">ZP domain-containing protein</fullName>
    </recommendedName>
</protein>
<dbReference type="EMBL" id="CP111021">
    <property type="protein sequence ID" value="WAR17316.1"/>
    <property type="molecule type" value="Genomic_DNA"/>
</dbReference>
<reference evidence="4" key="1">
    <citation type="submission" date="2022-11" db="EMBL/GenBank/DDBJ databases">
        <title>Centuries of genome instability and evolution in soft-shell clam transmissible cancer (bioRxiv).</title>
        <authorList>
            <person name="Hart S.F.M."/>
            <person name="Yonemitsu M.A."/>
            <person name="Giersch R.M."/>
            <person name="Beal B.F."/>
            <person name="Arriagada G."/>
            <person name="Davis B.W."/>
            <person name="Ostrander E.A."/>
            <person name="Goff S.P."/>
            <person name="Metzger M.J."/>
        </authorList>
    </citation>
    <scope>NUCLEOTIDE SEQUENCE</scope>
    <source>
        <strain evidence="4">MELC-2E11</strain>
        <tissue evidence="4">Siphon/mantle</tissue>
    </source>
</reference>
<evidence type="ECO:0000313" key="4">
    <source>
        <dbReference type="EMBL" id="WAR17316.1"/>
    </source>
</evidence>